<sequence>MPKLKTKHSVIHCRVRTWRASRMLISIYSPSTIALLVLLLVSWFCSVKGARERVEIIEDDAYTTHCRRYVHLVFLLLPRRLFLELRC</sequence>
<name>D7U894_VITVI</name>
<evidence type="ECO:0000313" key="1">
    <source>
        <dbReference type="EMBL" id="CBI38958.3"/>
    </source>
</evidence>
<dbReference type="EMBL" id="FN596740">
    <property type="protein sequence ID" value="CBI38958.3"/>
    <property type="molecule type" value="Genomic_DNA"/>
</dbReference>
<proteinExistence type="predicted"/>
<evidence type="ECO:0000313" key="2">
    <source>
        <dbReference type="Proteomes" id="UP000009183"/>
    </source>
</evidence>
<reference evidence="2" key="1">
    <citation type="journal article" date="2007" name="Nature">
        <title>The grapevine genome sequence suggests ancestral hexaploidization in major angiosperm phyla.</title>
        <authorList>
            <consortium name="The French-Italian Public Consortium for Grapevine Genome Characterization."/>
            <person name="Jaillon O."/>
            <person name="Aury J.-M."/>
            <person name="Noel B."/>
            <person name="Policriti A."/>
            <person name="Clepet C."/>
            <person name="Casagrande A."/>
            <person name="Choisne N."/>
            <person name="Aubourg S."/>
            <person name="Vitulo N."/>
            <person name="Jubin C."/>
            <person name="Vezzi A."/>
            <person name="Legeai F."/>
            <person name="Hugueney P."/>
            <person name="Dasilva C."/>
            <person name="Horner D."/>
            <person name="Mica E."/>
            <person name="Jublot D."/>
            <person name="Poulain J."/>
            <person name="Bruyere C."/>
            <person name="Billault A."/>
            <person name="Segurens B."/>
            <person name="Gouyvenoux M."/>
            <person name="Ugarte E."/>
            <person name="Cattonaro F."/>
            <person name="Anthouard V."/>
            <person name="Vico V."/>
            <person name="Del Fabbro C."/>
            <person name="Alaux M."/>
            <person name="Di Gaspero G."/>
            <person name="Dumas V."/>
            <person name="Felice N."/>
            <person name="Paillard S."/>
            <person name="Juman I."/>
            <person name="Moroldo M."/>
            <person name="Scalabrin S."/>
            <person name="Canaguier A."/>
            <person name="Le Clainche I."/>
            <person name="Malacrida G."/>
            <person name="Durand E."/>
            <person name="Pesole G."/>
            <person name="Laucou V."/>
            <person name="Chatelet P."/>
            <person name="Merdinoglu D."/>
            <person name="Delledonne M."/>
            <person name="Pezzotti M."/>
            <person name="Lecharny A."/>
            <person name="Scarpelli C."/>
            <person name="Artiguenave F."/>
            <person name="Pe M.E."/>
            <person name="Valle G."/>
            <person name="Morgante M."/>
            <person name="Caboche M."/>
            <person name="Adam-Blondon A.-F."/>
            <person name="Weissenbach J."/>
            <person name="Quetier F."/>
            <person name="Wincker P."/>
        </authorList>
    </citation>
    <scope>NUCLEOTIDE SEQUENCE [LARGE SCALE GENOMIC DNA]</scope>
    <source>
        <strain evidence="2">cv. Pinot noir / PN40024</strain>
    </source>
</reference>
<accession>D7U894</accession>
<dbReference type="InParanoid" id="D7U894"/>
<dbReference type="Proteomes" id="UP000009183">
    <property type="component" value="Chromosome 9"/>
</dbReference>
<dbReference type="HOGENOM" id="CLU_2487996_0_0_1"/>
<organism evidence="1 2">
    <name type="scientific">Vitis vinifera</name>
    <name type="common">Grape</name>
    <dbReference type="NCBI Taxonomy" id="29760"/>
    <lineage>
        <taxon>Eukaryota</taxon>
        <taxon>Viridiplantae</taxon>
        <taxon>Streptophyta</taxon>
        <taxon>Embryophyta</taxon>
        <taxon>Tracheophyta</taxon>
        <taxon>Spermatophyta</taxon>
        <taxon>Magnoliopsida</taxon>
        <taxon>eudicotyledons</taxon>
        <taxon>Gunneridae</taxon>
        <taxon>Pentapetalae</taxon>
        <taxon>rosids</taxon>
        <taxon>Vitales</taxon>
        <taxon>Vitaceae</taxon>
        <taxon>Viteae</taxon>
        <taxon>Vitis</taxon>
    </lineage>
</organism>
<protein>
    <submittedName>
        <fullName evidence="1">Uncharacterized protein</fullName>
    </submittedName>
</protein>
<dbReference type="PaxDb" id="29760-VIT_09s0070g00440.t01"/>
<keyword evidence="2" id="KW-1185">Reference proteome</keyword>
<gene>
    <name evidence="1" type="ordered locus">VIT_09s0070g00440</name>
</gene>
<dbReference type="AlphaFoldDB" id="D7U894"/>